<dbReference type="InterPro" id="IPR015797">
    <property type="entry name" value="NUDIX_hydrolase-like_dom_sf"/>
</dbReference>
<evidence type="ECO:0000256" key="2">
    <source>
        <dbReference type="ARBA" id="ARBA00005582"/>
    </source>
</evidence>
<dbReference type="AlphaFoldDB" id="A0A1G6W5U4"/>
<dbReference type="GO" id="GO:0016787">
    <property type="term" value="F:hydrolase activity"/>
    <property type="evidence" value="ECO:0007669"/>
    <property type="project" value="UniProtKB-KW"/>
</dbReference>
<sequence length="178" mass="19231">MLAGMATTPEGLIFRRAARVLIVDERDRVLLFFGGGLIRQDADYYFTVGGGVEEGESLAEAAAREVAEETGLRVAPADLGAVVAHTAGPWSTHDGVRFHSDDHFFFLRTAHFEPDLSGLEEGEEKEISRHAWLSLADLAATDAIVFPVGLAGVLERLLSGERLDAPVEMPWVDRSAAA</sequence>
<evidence type="ECO:0000313" key="8">
    <source>
        <dbReference type="Proteomes" id="UP000198949"/>
    </source>
</evidence>
<evidence type="ECO:0000256" key="5">
    <source>
        <dbReference type="RuleBase" id="RU003476"/>
    </source>
</evidence>
<organism evidence="7 8">
    <name type="scientific">Glycomyces harbinensis</name>
    <dbReference type="NCBI Taxonomy" id="58114"/>
    <lineage>
        <taxon>Bacteria</taxon>
        <taxon>Bacillati</taxon>
        <taxon>Actinomycetota</taxon>
        <taxon>Actinomycetes</taxon>
        <taxon>Glycomycetales</taxon>
        <taxon>Glycomycetaceae</taxon>
        <taxon>Glycomyces</taxon>
    </lineage>
</organism>
<dbReference type="Proteomes" id="UP000198949">
    <property type="component" value="Unassembled WGS sequence"/>
</dbReference>
<keyword evidence="8" id="KW-1185">Reference proteome</keyword>
<keyword evidence="4" id="KW-0460">Magnesium</keyword>
<evidence type="ECO:0000256" key="4">
    <source>
        <dbReference type="ARBA" id="ARBA00022842"/>
    </source>
</evidence>
<reference evidence="8" key="1">
    <citation type="submission" date="2016-10" db="EMBL/GenBank/DDBJ databases">
        <authorList>
            <person name="Varghese N."/>
            <person name="Submissions S."/>
        </authorList>
    </citation>
    <scope>NUCLEOTIDE SEQUENCE [LARGE SCALE GENOMIC DNA]</scope>
    <source>
        <strain evidence="8">CGMCC 4.3516</strain>
    </source>
</reference>
<gene>
    <name evidence="7" type="ORF">SAMN05216270_105323</name>
</gene>
<dbReference type="InterPro" id="IPR000086">
    <property type="entry name" value="NUDIX_hydrolase_dom"/>
</dbReference>
<dbReference type="SUPFAM" id="SSF55811">
    <property type="entry name" value="Nudix"/>
    <property type="match status" value="1"/>
</dbReference>
<dbReference type="EMBL" id="FNAD01000005">
    <property type="protein sequence ID" value="SDD61204.1"/>
    <property type="molecule type" value="Genomic_DNA"/>
</dbReference>
<dbReference type="STRING" id="58114.SAMN05216270_105323"/>
<name>A0A1G6W5U4_9ACTN</name>
<feature type="domain" description="Nudix hydrolase" evidence="6">
    <location>
        <begin position="13"/>
        <end position="156"/>
    </location>
</feature>
<dbReference type="Pfam" id="PF00293">
    <property type="entry name" value="NUDIX"/>
    <property type="match status" value="1"/>
</dbReference>
<dbReference type="PRINTS" id="PR00502">
    <property type="entry name" value="NUDIXFAMILY"/>
</dbReference>
<evidence type="ECO:0000256" key="3">
    <source>
        <dbReference type="ARBA" id="ARBA00022801"/>
    </source>
</evidence>
<dbReference type="PANTHER" id="PTHR43046">
    <property type="entry name" value="GDP-MANNOSE MANNOSYL HYDROLASE"/>
    <property type="match status" value="1"/>
</dbReference>
<protein>
    <submittedName>
        <fullName evidence="7">ADP-ribose pyrophosphatase YjhB, NUDIX family</fullName>
    </submittedName>
</protein>
<dbReference type="PANTHER" id="PTHR43046:SF12">
    <property type="entry name" value="GDP-MANNOSE MANNOSYL HYDROLASE"/>
    <property type="match status" value="1"/>
</dbReference>
<proteinExistence type="inferred from homology"/>
<dbReference type="PROSITE" id="PS00893">
    <property type="entry name" value="NUDIX_BOX"/>
    <property type="match status" value="1"/>
</dbReference>
<dbReference type="Gene3D" id="3.90.79.10">
    <property type="entry name" value="Nucleoside Triphosphate Pyrophosphohydrolase"/>
    <property type="match status" value="1"/>
</dbReference>
<comment type="cofactor">
    <cofactor evidence="1">
        <name>Mg(2+)</name>
        <dbReference type="ChEBI" id="CHEBI:18420"/>
    </cofactor>
</comment>
<dbReference type="InterPro" id="IPR020476">
    <property type="entry name" value="Nudix_hydrolase"/>
</dbReference>
<dbReference type="PROSITE" id="PS51462">
    <property type="entry name" value="NUDIX"/>
    <property type="match status" value="1"/>
</dbReference>
<keyword evidence="3 5" id="KW-0378">Hydrolase</keyword>
<accession>A0A1G6W5U4</accession>
<comment type="similarity">
    <text evidence="2 5">Belongs to the Nudix hydrolase family.</text>
</comment>
<evidence type="ECO:0000259" key="6">
    <source>
        <dbReference type="PROSITE" id="PS51462"/>
    </source>
</evidence>
<evidence type="ECO:0000256" key="1">
    <source>
        <dbReference type="ARBA" id="ARBA00001946"/>
    </source>
</evidence>
<dbReference type="CDD" id="cd04685">
    <property type="entry name" value="NUDIX_Hydrolase"/>
    <property type="match status" value="1"/>
</dbReference>
<dbReference type="InterPro" id="IPR020084">
    <property type="entry name" value="NUDIX_hydrolase_CS"/>
</dbReference>
<evidence type="ECO:0000313" key="7">
    <source>
        <dbReference type="EMBL" id="SDD61204.1"/>
    </source>
</evidence>